<keyword evidence="4" id="KW-1185">Reference proteome</keyword>
<protein>
    <recommendedName>
        <fullName evidence="5">Ricin B lectin domain-containing protein</fullName>
    </recommendedName>
</protein>
<keyword evidence="2" id="KW-0472">Membrane</keyword>
<gene>
    <name evidence="3" type="ORF">CYCCA115_LOCUS4523</name>
</gene>
<name>A0AAD2CI29_9STRA</name>
<feature type="transmembrane region" description="Helical" evidence="2">
    <location>
        <begin position="60"/>
        <end position="81"/>
    </location>
</feature>
<accession>A0AAD2CI29</accession>
<evidence type="ECO:0008006" key="5">
    <source>
        <dbReference type="Google" id="ProtNLM"/>
    </source>
</evidence>
<evidence type="ECO:0000313" key="4">
    <source>
        <dbReference type="Proteomes" id="UP001295423"/>
    </source>
</evidence>
<dbReference type="AlphaFoldDB" id="A0AAD2CI29"/>
<evidence type="ECO:0000313" key="3">
    <source>
        <dbReference type="EMBL" id="CAJ1935187.1"/>
    </source>
</evidence>
<organism evidence="3 4">
    <name type="scientific">Cylindrotheca closterium</name>
    <dbReference type="NCBI Taxonomy" id="2856"/>
    <lineage>
        <taxon>Eukaryota</taxon>
        <taxon>Sar</taxon>
        <taxon>Stramenopiles</taxon>
        <taxon>Ochrophyta</taxon>
        <taxon>Bacillariophyta</taxon>
        <taxon>Bacillariophyceae</taxon>
        <taxon>Bacillariophycidae</taxon>
        <taxon>Bacillariales</taxon>
        <taxon>Bacillariaceae</taxon>
        <taxon>Cylindrotheca</taxon>
    </lineage>
</organism>
<proteinExistence type="predicted"/>
<dbReference type="EMBL" id="CAKOGP040000446">
    <property type="protein sequence ID" value="CAJ1935187.1"/>
    <property type="molecule type" value="Genomic_DNA"/>
</dbReference>
<dbReference type="PROSITE" id="PS50231">
    <property type="entry name" value="RICIN_B_LECTIN"/>
    <property type="match status" value="1"/>
</dbReference>
<evidence type="ECO:0000256" key="2">
    <source>
        <dbReference type="SAM" id="Phobius"/>
    </source>
</evidence>
<keyword evidence="2" id="KW-1133">Transmembrane helix</keyword>
<keyword evidence="2" id="KW-0812">Transmembrane</keyword>
<feature type="region of interest" description="Disordered" evidence="1">
    <location>
        <begin position="95"/>
        <end position="137"/>
    </location>
</feature>
<dbReference type="Proteomes" id="UP001295423">
    <property type="component" value="Unassembled WGS sequence"/>
</dbReference>
<comment type="caution">
    <text evidence="3">The sequence shown here is derived from an EMBL/GenBank/DDBJ whole genome shotgun (WGS) entry which is preliminary data.</text>
</comment>
<reference evidence="3" key="1">
    <citation type="submission" date="2023-08" db="EMBL/GenBank/DDBJ databases">
        <authorList>
            <person name="Audoor S."/>
            <person name="Bilcke G."/>
        </authorList>
    </citation>
    <scope>NUCLEOTIDE SEQUENCE</scope>
</reference>
<evidence type="ECO:0000256" key="1">
    <source>
        <dbReference type="SAM" id="MobiDB-lite"/>
    </source>
</evidence>
<feature type="compositionally biased region" description="Low complexity" evidence="1">
    <location>
        <begin position="95"/>
        <end position="114"/>
    </location>
</feature>
<sequence>MKEITNDTTVTNDEESDNSLSNDVVVVVAESKPTIIELASQDPFFRYAKQFLVFLTGRRVMGAIAFLVAISLILVLTLTPVGGGAAVDTSVAATAESSTTATGATSPTTSTTTTQPEARPSMAPLPTQEPSTMPTLEPAVSPSFQLRLHWEDGYYWQESREEMFYCMECADCDEYTTGDGRDGDCRSRGSSSARCREGHLVWIEWCNRRDYQFEIIQHYNSGSQVRVHGTDLCFSTVYNRYLELRVCNQTDALQLWSPIADTKKFELRPFDQRNLTRDDARCLSQQHHPKSEELVGLHSCAEARQDETVYWAEYHR</sequence>